<reference evidence="2 4" key="1">
    <citation type="journal article" date="2013" name="Curr. Biol.">
        <title>Shared signatures of parasitism and phylogenomics unite Cryptomycota and microsporidia.</title>
        <authorList>
            <person name="James T.Y."/>
            <person name="Pelin A."/>
            <person name="Bonen L."/>
            <person name="Ahrendt S."/>
            <person name="Sain D."/>
            <person name="Corradi N."/>
            <person name="Stajich J.E."/>
        </authorList>
    </citation>
    <scope>NUCLEOTIDE SEQUENCE [LARGE SCALE GENOMIC DNA]</scope>
    <source>
        <strain evidence="2">CSF55</strain>
        <strain evidence="2">CSF55</strain>
    </source>
</reference>
<evidence type="ECO:0000313" key="3">
    <source>
        <dbReference type="EMBL" id="RKP18677.1"/>
    </source>
</evidence>
<evidence type="ECO:0000256" key="1">
    <source>
        <dbReference type="SAM" id="MobiDB-lite"/>
    </source>
</evidence>
<organism evidence="2 4">
    <name type="scientific">Rozella allomycis (strain CSF55)</name>
    <dbReference type="NCBI Taxonomy" id="988480"/>
    <lineage>
        <taxon>Eukaryota</taxon>
        <taxon>Fungi</taxon>
        <taxon>Fungi incertae sedis</taxon>
        <taxon>Cryptomycota</taxon>
        <taxon>Cryptomycota incertae sedis</taxon>
        <taxon>Rozella</taxon>
    </lineage>
</organism>
<dbReference type="Proteomes" id="UP000030755">
    <property type="component" value="Unassembled WGS sequence"/>
</dbReference>
<evidence type="ECO:0000313" key="4">
    <source>
        <dbReference type="Proteomes" id="UP000030755"/>
    </source>
</evidence>
<proteinExistence type="predicted"/>
<sequence>MDWSQSHSQSPFHFPAHADPLTNMVLGIDPIEHSLFETLNSVYMYPDHMSQLHPTNSSMDETIILDTSQKKQDRRSFSKLDQQPPSKSGKVSMRHVSQRTISVLKHNLLQRLSQDTASTVDAAMDMTHSQNGLIKSLKSNSKKSKSAVTKTGNTTKRRKKHEKDNRVDHLKRDILGGLNDAFDIADGSFGYEMF</sequence>
<dbReference type="Proteomes" id="UP000281549">
    <property type="component" value="Unassembled WGS sequence"/>
</dbReference>
<evidence type="ECO:0000313" key="5">
    <source>
        <dbReference type="Proteomes" id="UP000281549"/>
    </source>
</evidence>
<dbReference type="HOGENOM" id="CLU_1403170_0_0_1"/>
<keyword evidence="4" id="KW-1185">Reference proteome</keyword>
<gene>
    <name evidence="2" type="ORF">O9G_005878</name>
    <name evidence="3" type="ORF">ROZALSC1DRAFT_29651</name>
</gene>
<dbReference type="EMBL" id="ML005396">
    <property type="protein sequence ID" value="RKP18677.1"/>
    <property type="molecule type" value="Genomic_DNA"/>
</dbReference>
<reference evidence="3" key="3">
    <citation type="submission" date="2018-08" db="EMBL/GenBank/DDBJ databases">
        <title>Leveraging single-cell genomics to expand the Fungal Tree of Life.</title>
        <authorList>
            <consortium name="DOE Joint Genome Institute"/>
            <person name="Ahrendt S.R."/>
            <person name="Quandt C.A."/>
            <person name="Ciobanu D."/>
            <person name="Clum A."/>
            <person name="Salamov A."/>
            <person name="Andreopoulos B."/>
            <person name="Cheng J.-F."/>
            <person name="Woyke T."/>
            <person name="Pelin A."/>
            <person name="Henrissat B."/>
            <person name="Reynolds N."/>
            <person name="Benny G.L."/>
            <person name="Smith M.E."/>
            <person name="James T.Y."/>
            <person name="Grigoriev I.V."/>
        </authorList>
    </citation>
    <scope>NUCLEOTIDE SEQUENCE</scope>
    <source>
        <strain evidence="3">CSF55</strain>
    </source>
</reference>
<name>A0A075ANF1_ROZAC</name>
<reference evidence="5" key="2">
    <citation type="journal article" date="2018" name="Nat. Microbiol.">
        <title>Leveraging single-cell genomics to expand the fungal tree of life.</title>
        <authorList>
            <person name="Ahrendt S.R."/>
            <person name="Quandt C.A."/>
            <person name="Ciobanu D."/>
            <person name="Clum A."/>
            <person name="Salamov A."/>
            <person name="Andreopoulos B."/>
            <person name="Cheng J.F."/>
            <person name="Woyke T."/>
            <person name="Pelin A."/>
            <person name="Henrissat B."/>
            <person name="Reynolds N.K."/>
            <person name="Benny G.L."/>
            <person name="Smith M.E."/>
            <person name="James T.Y."/>
            <person name="Grigoriev I.V."/>
        </authorList>
    </citation>
    <scope>NUCLEOTIDE SEQUENCE [LARGE SCALE GENOMIC DNA]</scope>
    <source>
        <strain evidence="5">CSF55</strain>
    </source>
</reference>
<evidence type="ECO:0000313" key="2">
    <source>
        <dbReference type="EMBL" id="EPZ31362.1"/>
    </source>
</evidence>
<feature type="region of interest" description="Disordered" evidence="1">
    <location>
        <begin position="68"/>
        <end position="95"/>
    </location>
</feature>
<feature type="compositionally biased region" description="Basic and acidic residues" evidence="1">
    <location>
        <begin position="68"/>
        <end position="78"/>
    </location>
</feature>
<protein>
    <submittedName>
        <fullName evidence="2">Uncharacterized protein</fullName>
    </submittedName>
</protein>
<accession>A0A075ANF1</accession>
<dbReference type="AlphaFoldDB" id="A0A075ANF1"/>
<feature type="region of interest" description="Disordered" evidence="1">
    <location>
        <begin position="138"/>
        <end position="165"/>
    </location>
</feature>
<dbReference type="EMBL" id="KE561258">
    <property type="protein sequence ID" value="EPZ31362.1"/>
    <property type="molecule type" value="Genomic_DNA"/>
</dbReference>